<accession>A0A2U8E2V4</accession>
<dbReference type="EMBL" id="CP023004">
    <property type="protein sequence ID" value="AWI09034.1"/>
    <property type="molecule type" value="Genomic_DNA"/>
</dbReference>
<feature type="region of interest" description="Disordered" evidence="1">
    <location>
        <begin position="99"/>
        <end position="125"/>
    </location>
</feature>
<dbReference type="AlphaFoldDB" id="A0A2U8E2V4"/>
<dbReference type="RefSeq" id="WP_108824847.1">
    <property type="nucleotide sequence ID" value="NZ_CP023004.1"/>
</dbReference>
<evidence type="ECO:0000256" key="1">
    <source>
        <dbReference type="SAM" id="MobiDB-lite"/>
    </source>
</evidence>
<protein>
    <submittedName>
        <fullName evidence="2">Uncharacterized protein</fullName>
    </submittedName>
</protein>
<name>A0A2U8E2V4_9BACT</name>
<evidence type="ECO:0000313" key="3">
    <source>
        <dbReference type="Proteomes" id="UP000244896"/>
    </source>
</evidence>
<dbReference type="OrthoDB" id="196839at2"/>
<dbReference type="Proteomes" id="UP000244896">
    <property type="component" value="Chromosome"/>
</dbReference>
<organism evidence="2 3">
    <name type="scientific">Ereboglobus luteus</name>
    <dbReference type="NCBI Taxonomy" id="1796921"/>
    <lineage>
        <taxon>Bacteria</taxon>
        <taxon>Pseudomonadati</taxon>
        <taxon>Verrucomicrobiota</taxon>
        <taxon>Opitutia</taxon>
        <taxon>Opitutales</taxon>
        <taxon>Opitutaceae</taxon>
        <taxon>Ereboglobus</taxon>
    </lineage>
</organism>
<proteinExistence type="predicted"/>
<gene>
    <name evidence="2" type="ORF">CKA38_07075</name>
</gene>
<dbReference type="KEGG" id="elut:CKA38_07075"/>
<keyword evidence="3" id="KW-1185">Reference proteome</keyword>
<sequence>MNKILPFILTTVIGFAVGVGAGVWIGRTPTIDAPPAGILDEVKDAPIGSSSPAPAAASAHREEAYRQIRAEMEDFRQKIILMKNSLRDQMDPILTPEQREHVKRWRERPPPPPQPAGTPAPARGRSKLWEGFDSAIVIMMVPVSLERLDESLGFTPEQKDAVHKLLLERRAKFLELVDTTPPPSFKVLKFAPPEAKVPPAK</sequence>
<evidence type="ECO:0000313" key="2">
    <source>
        <dbReference type="EMBL" id="AWI09034.1"/>
    </source>
</evidence>
<reference evidence="2 3" key="1">
    <citation type="journal article" date="2018" name="Syst. Appl. Microbiol.">
        <title>Ereboglobus luteus gen. nov. sp. nov. from cockroach guts, and new insights into the oxygen relationship of the genera Opitutus and Didymococcus (Verrucomicrobia: Opitutaceae).</title>
        <authorList>
            <person name="Tegtmeier D."/>
            <person name="Belitz A."/>
            <person name="Radek R."/>
            <person name="Heimerl T."/>
            <person name="Brune A."/>
        </authorList>
    </citation>
    <scope>NUCLEOTIDE SEQUENCE [LARGE SCALE GENOMIC DNA]</scope>
    <source>
        <strain evidence="2 3">Ho45</strain>
    </source>
</reference>